<gene>
    <name evidence="1" type="ORF">BpHYR1_022153</name>
</gene>
<organism evidence="1 2">
    <name type="scientific">Brachionus plicatilis</name>
    <name type="common">Marine rotifer</name>
    <name type="synonym">Brachionus muelleri</name>
    <dbReference type="NCBI Taxonomy" id="10195"/>
    <lineage>
        <taxon>Eukaryota</taxon>
        <taxon>Metazoa</taxon>
        <taxon>Spiralia</taxon>
        <taxon>Gnathifera</taxon>
        <taxon>Rotifera</taxon>
        <taxon>Eurotatoria</taxon>
        <taxon>Monogononta</taxon>
        <taxon>Pseudotrocha</taxon>
        <taxon>Ploima</taxon>
        <taxon>Brachionidae</taxon>
        <taxon>Brachionus</taxon>
    </lineage>
</organism>
<sequence length="78" mass="9100">MLKKVNTSKAKIQKKIRPLKNIFKPDFLKQFLIMNIQIHFAKTKIVVVGKITATRMTSKGSYLLSHHFLFHKPCQFIS</sequence>
<evidence type="ECO:0000313" key="1">
    <source>
        <dbReference type="EMBL" id="RNA36274.1"/>
    </source>
</evidence>
<proteinExistence type="predicted"/>
<evidence type="ECO:0000313" key="2">
    <source>
        <dbReference type="Proteomes" id="UP000276133"/>
    </source>
</evidence>
<accession>A0A3M7SK81</accession>
<reference evidence="1 2" key="1">
    <citation type="journal article" date="2018" name="Sci. Rep.">
        <title>Genomic signatures of local adaptation to the degree of environmental predictability in rotifers.</title>
        <authorList>
            <person name="Franch-Gras L."/>
            <person name="Hahn C."/>
            <person name="Garcia-Roger E.M."/>
            <person name="Carmona M.J."/>
            <person name="Serra M."/>
            <person name="Gomez A."/>
        </authorList>
    </citation>
    <scope>NUCLEOTIDE SEQUENCE [LARGE SCALE GENOMIC DNA]</scope>
    <source>
        <strain evidence="1">HYR1</strain>
    </source>
</reference>
<comment type="caution">
    <text evidence="1">The sequence shown here is derived from an EMBL/GenBank/DDBJ whole genome shotgun (WGS) entry which is preliminary data.</text>
</comment>
<keyword evidence="2" id="KW-1185">Reference proteome</keyword>
<dbReference type="AlphaFoldDB" id="A0A3M7SK81"/>
<dbReference type="EMBL" id="REGN01001208">
    <property type="protein sequence ID" value="RNA36274.1"/>
    <property type="molecule type" value="Genomic_DNA"/>
</dbReference>
<protein>
    <submittedName>
        <fullName evidence="1">Uncharacterized protein</fullName>
    </submittedName>
</protein>
<name>A0A3M7SK81_BRAPC</name>
<dbReference type="Proteomes" id="UP000276133">
    <property type="component" value="Unassembled WGS sequence"/>
</dbReference>